<dbReference type="InterPro" id="IPR011793">
    <property type="entry name" value="YbdK"/>
</dbReference>
<keyword evidence="2 4" id="KW-0547">Nucleotide-binding</keyword>
<evidence type="ECO:0000256" key="2">
    <source>
        <dbReference type="ARBA" id="ARBA00022741"/>
    </source>
</evidence>
<dbReference type="Pfam" id="PF04107">
    <property type="entry name" value="GCS2"/>
    <property type="match status" value="1"/>
</dbReference>
<keyword evidence="3 4" id="KW-0067">ATP-binding</keyword>
<name>A0ABP9R2U3_9RHOO</name>
<accession>A0ABP9R2U3</accession>
<evidence type="ECO:0000256" key="1">
    <source>
        <dbReference type="ARBA" id="ARBA00022598"/>
    </source>
</evidence>
<keyword evidence="6" id="KW-1185">Reference proteome</keyword>
<keyword evidence="1 4" id="KW-0436">Ligase</keyword>
<gene>
    <name evidence="5" type="ORF">GCM10025770_34230</name>
</gene>
<dbReference type="NCBIfam" id="TIGR02050">
    <property type="entry name" value="gshA_cyan_rel"/>
    <property type="match status" value="1"/>
</dbReference>
<dbReference type="EC" id="6.3.2.2" evidence="4"/>
<dbReference type="EMBL" id="BAABLD010000017">
    <property type="protein sequence ID" value="GAA5170750.1"/>
    <property type="molecule type" value="Genomic_DNA"/>
</dbReference>
<evidence type="ECO:0000313" key="6">
    <source>
        <dbReference type="Proteomes" id="UP001500547"/>
    </source>
</evidence>
<evidence type="ECO:0000313" key="5">
    <source>
        <dbReference type="EMBL" id="GAA5170750.1"/>
    </source>
</evidence>
<protein>
    <recommendedName>
        <fullName evidence="4">Putative glutamate--cysteine ligase 2</fullName>
        <ecNumber evidence="4">6.3.2.2</ecNumber>
    </recommendedName>
    <alternativeName>
        <fullName evidence="4">Gamma-glutamylcysteine synthetase 2</fullName>
        <shortName evidence="4">GCS 2</shortName>
        <shortName evidence="4">Gamma-GCS 2</shortName>
    </alternativeName>
</protein>
<dbReference type="GO" id="GO:0016874">
    <property type="term" value="F:ligase activity"/>
    <property type="evidence" value="ECO:0007669"/>
    <property type="project" value="UniProtKB-KW"/>
</dbReference>
<comment type="caution">
    <text evidence="5">The sequence shown here is derived from an EMBL/GenBank/DDBJ whole genome shotgun (WGS) entry which is preliminary data.</text>
</comment>
<organism evidence="5 6">
    <name type="scientific">Viridibacterium curvum</name>
    <dbReference type="NCBI Taxonomy" id="1101404"/>
    <lineage>
        <taxon>Bacteria</taxon>
        <taxon>Pseudomonadati</taxon>
        <taxon>Pseudomonadota</taxon>
        <taxon>Betaproteobacteria</taxon>
        <taxon>Rhodocyclales</taxon>
        <taxon>Rhodocyclaceae</taxon>
        <taxon>Viridibacterium</taxon>
    </lineage>
</organism>
<sequence>MSRDTAAFAPDTTSHALSFTTSDPLTLGVELELQVVSRLDADLTRGATELLGLINRHPHPGDFKPEITESMIEVSTAQIHRRIDTLAAELLAVRKTLVEAADKLNLLICGGGAHPFQHWAERKIFDKPRFHQLGDMYGYLAKQFTVFGQHIHVGCPNGDEALYLLHALSRYLPHFIALSAASPYYQGVDTAFDSSRLNAISAFPLSGRAPMVKRWSEFIDYFEHMRGFGIVESMKDFYWDIRPKPEFGTVEIRICDTPLTVERAIALAAFAQTLCRYLLVERPFVIDDSLYAVYSVNRYQAARYGMEGCLVDPASRQRVALRDDLRITLQRLAPHAEELGTAHYLASLGAVCEEGNGAQWMRSAYQRHHSFGDLVWQQALQWRES</sequence>
<evidence type="ECO:0000256" key="4">
    <source>
        <dbReference type="HAMAP-Rule" id="MF_01609"/>
    </source>
</evidence>
<dbReference type="PANTHER" id="PTHR36510">
    <property type="entry name" value="GLUTAMATE--CYSTEINE LIGASE 2-RELATED"/>
    <property type="match status" value="1"/>
</dbReference>
<comment type="function">
    <text evidence="4">ATP-dependent carboxylate-amine ligase which exhibits weak glutamate--cysteine ligase activity.</text>
</comment>
<reference evidence="6" key="1">
    <citation type="journal article" date="2019" name="Int. J. Syst. Evol. Microbiol.">
        <title>The Global Catalogue of Microorganisms (GCM) 10K type strain sequencing project: providing services to taxonomists for standard genome sequencing and annotation.</title>
        <authorList>
            <consortium name="The Broad Institute Genomics Platform"/>
            <consortium name="The Broad Institute Genome Sequencing Center for Infectious Disease"/>
            <person name="Wu L."/>
            <person name="Ma J."/>
        </authorList>
    </citation>
    <scope>NUCLEOTIDE SEQUENCE [LARGE SCALE GENOMIC DNA]</scope>
    <source>
        <strain evidence="6">JCM 18715</strain>
    </source>
</reference>
<dbReference type="NCBIfam" id="NF010040">
    <property type="entry name" value="PRK13516.1"/>
    <property type="match status" value="1"/>
</dbReference>
<comment type="similarity">
    <text evidence="4">Belongs to the glutamate--cysteine ligase type 2 family. YbdK subfamily.</text>
</comment>
<dbReference type="HAMAP" id="MF_01609">
    <property type="entry name" value="Glu_cys_ligase_2"/>
    <property type="match status" value="1"/>
</dbReference>
<dbReference type="InterPro" id="IPR014746">
    <property type="entry name" value="Gln_synth/guanido_kin_cat_dom"/>
</dbReference>
<dbReference type="SUPFAM" id="SSF55931">
    <property type="entry name" value="Glutamine synthetase/guanido kinase"/>
    <property type="match status" value="1"/>
</dbReference>
<dbReference type="RefSeq" id="WP_345534332.1">
    <property type="nucleotide sequence ID" value="NZ_BAABLD010000017.1"/>
</dbReference>
<comment type="catalytic activity">
    <reaction evidence="4">
        <text>L-cysteine + L-glutamate + ATP = gamma-L-glutamyl-L-cysteine + ADP + phosphate + H(+)</text>
        <dbReference type="Rhea" id="RHEA:13285"/>
        <dbReference type="ChEBI" id="CHEBI:15378"/>
        <dbReference type="ChEBI" id="CHEBI:29985"/>
        <dbReference type="ChEBI" id="CHEBI:30616"/>
        <dbReference type="ChEBI" id="CHEBI:35235"/>
        <dbReference type="ChEBI" id="CHEBI:43474"/>
        <dbReference type="ChEBI" id="CHEBI:58173"/>
        <dbReference type="ChEBI" id="CHEBI:456216"/>
        <dbReference type="EC" id="6.3.2.2"/>
    </reaction>
</comment>
<dbReference type="Gene3D" id="3.30.590.20">
    <property type="match status" value="1"/>
</dbReference>
<dbReference type="InterPro" id="IPR006336">
    <property type="entry name" value="GCS2"/>
</dbReference>
<dbReference type="PANTHER" id="PTHR36510:SF1">
    <property type="entry name" value="GLUTAMATE--CYSTEINE LIGASE 2-RELATED"/>
    <property type="match status" value="1"/>
</dbReference>
<dbReference type="Proteomes" id="UP001500547">
    <property type="component" value="Unassembled WGS sequence"/>
</dbReference>
<evidence type="ECO:0000256" key="3">
    <source>
        <dbReference type="ARBA" id="ARBA00022840"/>
    </source>
</evidence>
<proteinExistence type="inferred from homology"/>
<dbReference type="InterPro" id="IPR050141">
    <property type="entry name" value="GCL_type2/YbdK_subfam"/>
</dbReference>